<dbReference type="Pfam" id="PF00005">
    <property type="entry name" value="ABC_tran"/>
    <property type="match status" value="1"/>
</dbReference>
<dbReference type="GO" id="GO:0005524">
    <property type="term" value="F:ATP binding"/>
    <property type="evidence" value="ECO:0007669"/>
    <property type="project" value="InterPro"/>
</dbReference>
<dbReference type="PANTHER" id="PTHR43394:SF1">
    <property type="entry name" value="ATP-BINDING CASSETTE SUB-FAMILY B MEMBER 10, MITOCHONDRIAL"/>
    <property type="match status" value="1"/>
</dbReference>
<dbReference type="EMBL" id="LJCR01001528">
    <property type="protein sequence ID" value="KPV50206.1"/>
    <property type="molecule type" value="Genomic_DNA"/>
</dbReference>
<proteinExistence type="predicted"/>
<dbReference type="GO" id="GO:0090374">
    <property type="term" value="P:oligopeptide export from mitochondrion"/>
    <property type="evidence" value="ECO:0007669"/>
    <property type="project" value="TreeGrafter"/>
</dbReference>
<dbReference type="PROSITE" id="PS00211">
    <property type="entry name" value="ABC_TRANSPORTER_1"/>
    <property type="match status" value="1"/>
</dbReference>
<dbReference type="PROSITE" id="PS50893">
    <property type="entry name" value="ABC_TRANSPORTER_2"/>
    <property type="match status" value="1"/>
</dbReference>
<dbReference type="InterPro" id="IPR017871">
    <property type="entry name" value="ABC_transporter-like_CS"/>
</dbReference>
<evidence type="ECO:0000313" key="3">
    <source>
        <dbReference type="Proteomes" id="UP000050509"/>
    </source>
</evidence>
<dbReference type="AlphaFoldDB" id="A0A0P9DK71"/>
<organism evidence="2 3">
    <name type="scientific">Kouleothrix aurantiaca</name>
    <dbReference type="NCBI Taxonomy" id="186479"/>
    <lineage>
        <taxon>Bacteria</taxon>
        <taxon>Bacillati</taxon>
        <taxon>Chloroflexota</taxon>
        <taxon>Chloroflexia</taxon>
        <taxon>Chloroflexales</taxon>
        <taxon>Roseiflexineae</taxon>
        <taxon>Roseiflexaceae</taxon>
        <taxon>Kouleothrix</taxon>
    </lineage>
</organism>
<sequence>MQQETFLFNTSALENLRYGRADATREEVELAARAANAHGFLSALPQGYDTQLGERGIRLSGGQKQRLAVARALLANTPLLLLDEPTSAVEPESEASIIEALERLMHGRTTLIVSHRLSLAQSADRVVVVADGRIVEDGTPGELLARPGGHFAAMVRADSAFALAGERDADPVRA</sequence>
<name>A0A0P9DK71_9CHLR</name>
<dbReference type="Proteomes" id="UP000050509">
    <property type="component" value="Unassembled WGS sequence"/>
</dbReference>
<dbReference type="Gene3D" id="3.40.50.300">
    <property type="entry name" value="P-loop containing nucleotide triphosphate hydrolases"/>
    <property type="match status" value="1"/>
</dbReference>
<gene>
    <name evidence="2" type="ORF">SE17_28335</name>
</gene>
<dbReference type="PANTHER" id="PTHR43394">
    <property type="entry name" value="ATP-DEPENDENT PERMEASE MDL1, MITOCHONDRIAL"/>
    <property type="match status" value="1"/>
</dbReference>
<evidence type="ECO:0000259" key="1">
    <source>
        <dbReference type="PROSITE" id="PS50893"/>
    </source>
</evidence>
<protein>
    <recommendedName>
        <fullName evidence="1">ABC transporter domain-containing protein</fullName>
    </recommendedName>
</protein>
<evidence type="ECO:0000313" key="2">
    <source>
        <dbReference type="EMBL" id="KPV50206.1"/>
    </source>
</evidence>
<comment type="caution">
    <text evidence="2">The sequence shown here is derived from an EMBL/GenBank/DDBJ whole genome shotgun (WGS) entry which is preliminary data.</text>
</comment>
<reference evidence="2 3" key="1">
    <citation type="submission" date="2015-09" db="EMBL/GenBank/DDBJ databases">
        <title>Draft genome sequence of Kouleothrix aurantiaca JCM 19913.</title>
        <authorList>
            <person name="Hemp J."/>
        </authorList>
    </citation>
    <scope>NUCLEOTIDE SEQUENCE [LARGE SCALE GENOMIC DNA]</scope>
    <source>
        <strain evidence="2 3">COM-B</strain>
    </source>
</reference>
<keyword evidence="3" id="KW-1185">Reference proteome</keyword>
<dbReference type="GO" id="GO:0016887">
    <property type="term" value="F:ATP hydrolysis activity"/>
    <property type="evidence" value="ECO:0007669"/>
    <property type="project" value="InterPro"/>
</dbReference>
<dbReference type="GO" id="GO:0015421">
    <property type="term" value="F:ABC-type oligopeptide transporter activity"/>
    <property type="evidence" value="ECO:0007669"/>
    <property type="project" value="TreeGrafter"/>
</dbReference>
<dbReference type="SUPFAM" id="SSF52540">
    <property type="entry name" value="P-loop containing nucleoside triphosphate hydrolases"/>
    <property type="match status" value="1"/>
</dbReference>
<dbReference type="InterPro" id="IPR027417">
    <property type="entry name" value="P-loop_NTPase"/>
</dbReference>
<accession>A0A0P9DK71</accession>
<dbReference type="InterPro" id="IPR039421">
    <property type="entry name" value="Type_1_exporter"/>
</dbReference>
<feature type="domain" description="ABC transporter" evidence="1">
    <location>
        <begin position="1"/>
        <end position="156"/>
    </location>
</feature>
<dbReference type="InterPro" id="IPR003439">
    <property type="entry name" value="ABC_transporter-like_ATP-bd"/>
</dbReference>